<evidence type="ECO:0000256" key="7">
    <source>
        <dbReference type="ARBA" id="ARBA00023002"/>
    </source>
</evidence>
<evidence type="ECO:0000313" key="15">
    <source>
        <dbReference type="EMBL" id="KYG08166.1"/>
    </source>
</evidence>
<keyword evidence="7" id="KW-0560">Oxidoreductase</keyword>
<evidence type="ECO:0000256" key="12">
    <source>
        <dbReference type="PIRSR" id="PIRSR000130-4"/>
    </source>
</evidence>
<comment type="catalytic activity">
    <reaction evidence="10">
        <text>IMP + NAD(+) + H2O = XMP + NADH + H(+)</text>
        <dbReference type="Rhea" id="RHEA:11708"/>
        <dbReference type="ChEBI" id="CHEBI:15377"/>
        <dbReference type="ChEBI" id="CHEBI:15378"/>
        <dbReference type="ChEBI" id="CHEBI:57464"/>
        <dbReference type="ChEBI" id="CHEBI:57540"/>
        <dbReference type="ChEBI" id="CHEBI:57945"/>
        <dbReference type="ChEBI" id="CHEBI:58053"/>
        <dbReference type="EC" id="1.1.1.205"/>
    </reaction>
</comment>
<evidence type="ECO:0000256" key="3">
    <source>
        <dbReference type="ARBA" id="ARBA00022723"/>
    </source>
</evidence>
<dbReference type="PROSITE" id="PS00487">
    <property type="entry name" value="IMP_DH_GMP_RED"/>
    <property type="match status" value="1"/>
</dbReference>
<proteinExistence type="inferred from homology"/>
<dbReference type="GO" id="GO:0006183">
    <property type="term" value="P:GTP biosynthetic process"/>
    <property type="evidence" value="ECO:0007669"/>
    <property type="project" value="TreeGrafter"/>
</dbReference>
<dbReference type="AlphaFoldDB" id="A0A150TU43"/>
<dbReference type="GO" id="GO:0006177">
    <property type="term" value="P:GMP biosynthetic process"/>
    <property type="evidence" value="ECO:0007669"/>
    <property type="project" value="UniProtKB-KW"/>
</dbReference>
<dbReference type="EMBL" id="JEME01001077">
    <property type="protein sequence ID" value="KYG08166.1"/>
    <property type="molecule type" value="Genomic_DNA"/>
</dbReference>
<dbReference type="InterPro" id="IPR000644">
    <property type="entry name" value="CBS_dom"/>
</dbReference>
<dbReference type="Gene3D" id="3.20.20.70">
    <property type="entry name" value="Aldolase class I"/>
    <property type="match status" value="1"/>
</dbReference>
<keyword evidence="8 11" id="KW-0520">NAD</keyword>
<dbReference type="InterPro" id="IPR013785">
    <property type="entry name" value="Aldolase_TIM"/>
</dbReference>
<feature type="domain" description="CBS" evidence="14">
    <location>
        <begin position="175"/>
        <end position="233"/>
    </location>
</feature>
<feature type="binding site" evidence="11">
    <location>
        <begin position="319"/>
        <end position="321"/>
    </location>
    <ligand>
        <name>NAD(+)</name>
        <dbReference type="ChEBI" id="CHEBI:57540"/>
    </ligand>
</feature>
<accession>A0A150TU43</accession>
<evidence type="ECO:0000313" key="16">
    <source>
        <dbReference type="Proteomes" id="UP000075502"/>
    </source>
</evidence>
<dbReference type="InterPro" id="IPR001093">
    <property type="entry name" value="IMP_DH_GMPRt"/>
</dbReference>
<dbReference type="NCBIfam" id="NF005493">
    <property type="entry name" value="PRK07107.1"/>
    <property type="match status" value="1"/>
</dbReference>
<dbReference type="SUPFAM" id="SSF51412">
    <property type="entry name" value="Inosine monophosphate dehydrogenase (IMPDH)"/>
    <property type="match status" value="1"/>
</dbReference>
<reference evidence="15 16" key="1">
    <citation type="submission" date="2014-02" db="EMBL/GenBank/DDBJ databases">
        <title>The small core and large imbalanced accessory genome model reveals a collaborative survival strategy of Sorangium cellulosum strains in nature.</title>
        <authorList>
            <person name="Han K."/>
            <person name="Peng R."/>
            <person name="Blom J."/>
            <person name="Li Y.-Z."/>
        </authorList>
    </citation>
    <scope>NUCLEOTIDE SEQUENCE [LARGE SCALE GENOMIC DNA]</scope>
    <source>
        <strain evidence="15 16">So0007-03</strain>
    </source>
</reference>
<keyword evidence="9 13" id="KW-0129">CBS domain</keyword>
<keyword evidence="4" id="KW-0332">GMP biosynthesis</keyword>
<organism evidence="15 16">
    <name type="scientific">Sorangium cellulosum</name>
    <name type="common">Polyangium cellulosum</name>
    <dbReference type="NCBI Taxonomy" id="56"/>
    <lineage>
        <taxon>Bacteria</taxon>
        <taxon>Pseudomonadati</taxon>
        <taxon>Myxococcota</taxon>
        <taxon>Polyangia</taxon>
        <taxon>Polyangiales</taxon>
        <taxon>Polyangiaceae</taxon>
        <taxon>Sorangium</taxon>
    </lineage>
</organism>
<dbReference type="GO" id="GO:0003938">
    <property type="term" value="F:IMP dehydrogenase activity"/>
    <property type="evidence" value="ECO:0007669"/>
    <property type="project" value="UniProtKB-EC"/>
</dbReference>
<keyword evidence="3" id="KW-0479">Metal-binding</keyword>
<gene>
    <name evidence="15" type="ORF">BE21_25245</name>
</gene>
<dbReference type="PROSITE" id="PS51371">
    <property type="entry name" value="CBS"/>
    <property type="match status" value="1"/>
</dbReference>
<evidence type="ECO:0000259" key="14">
    <source>
        <dbReference type="PROSITE" id="PS51371"/>
    </source>
</evidence>
<evidence type="ECO:0000256" key="5">
    <source>
        <dbReference type="ARBA" id="ARBA00022755"/>
    </source>
</evidence>
<evidence type="ECO:0000256" key="13">
    <source>
        <dbReference type="PROSITE-ProRule" id="PRU00703"/>
    </source>
</evidence>
<dbReference type="SMART" id="SM01240">
    <property type="entry name" value="IMPDH"/>
    <property type="match status" value="1"/>
</dbReference>
<dbReference type="PANTHER" id="PTHR11911">
    <property type="entry name" value="INOSINE-5-MONOPHOSPHATE DEHYDROGENASE RELATED"/>
    <property type="match status" value="1"/>
</dbReference>
<evidence type="ECO:0000256" key="8">
    <source>
        <dbReference type="ARBA" id="ARBA00023027"/>
    </source>
</evidence>
<dbReference type="FunFam" id="3.20.20.70:FF:000424">
    <property type="entry name" value="Inosine-5'-monophosphate dehydrogenase 2"/>
    <property type="match status" value="1"/>
</dbReference>
<dbReference type="InterPro" id="IPR005990">
    <property type="entry name" value="IMP_DH"/>
</dbReference>
<comment type="cofactor">
    <cofactor evidence="1">
        <name>K(+)</name>
        <dbReference type="ChEBI" id="CHEBI:29103"/>
    </cofactor>
</comment>
<dbReference type="SUPFAM" id="SSF54631">
    <property type="entry name" value="CBS-domain pair"/>
    <property type="match status" value="1"/>
</dbReference>
<feature type="binding site" description="in other chain" evidence="12">
    <location>
        <position position="321"/>
    </location>
    <ligand>
        <name>K(+)</name>
        <dbReference type="ChEBI" id="CHEBI:29103"/>
        <note>ligand shared between two tetrameric partners</note>
    </ligand>
</feature>
<dbReference type="InterPro" id="IPR015875">
    <property type="entry name" value="IMP_DH/GMP_Rdtase_CS"/>
</dbReference>
<feature type="binding site" description="in other chain" evidence="12">
    <location>
        <position position="323"/>
    </location>
    <ligand>
        <name>K(+)</name>
        <dbReference type="ChEBI" id="CHEBI:29103"/>
        <note>ligand shared between two tetrameric partners</note>
    </ligand>
</feature>
<feature type="binding site" description="in other chain" evidence="12">
    <location>
        <position position="326"/>
    </location>
    <ligand>
        <name>K(+)</name>
        <dbReference type="ChEBI" id="CHEBI:29103"/>
        <note>ligand shared between two tetrameric partners</note>
    </ligand>
</feature>
<evidence type="ECO:0000256" key="9">
    <source>
        <dbReference type="ARBA" id="ARBA00023122"/>
    </source>
</evidence>
<keyword evidence="5" id="KW-0658">Purine biosynthesis</keyword>
<dbReference type="PIRSF" id="PIRSF000130">
    <property type="entry name" value="IMPDH"/>
    <property type="match status" value="1"/>
</dbReference>
<evidence type="ECO:0000256" key="6">
    <source>
        <dbReference type="ARBA" id="ARBA00022958"/>
    </source>
</evidence>
<evidence type="ECO:0000256" key="2">
    <source>
        <dbReference type="ARBA" id="ARBA00005502"/>
    </source>
</evidence>
<dbReference type="CDD" id="cd00381">
    <property type="entry name" value="IMPDH"/>
    <property type="match status" value="1"/>
</dbReference>
<dbReference type="InterPro" id="IPR046342">
    <property type="entry name" value="CBS_dom_sf"/>
</dbReference>
<evidence type="ECO:0000256" key="1">
    <source>
        <dbReference type="ARBA" id="ARBA00001958"/>
    </source>
</evidence>
<feature type="binding site" evidence="11">
    <location>
        <begin position="269"/>
        <end position="271"/>
    </location>
    <ligand>
        <name>NAD(+)</name>
        <dbReference type="ChEBI" id="CHEBI:57540"/>
    </ligand>
</feature>
<protein>
    <submittedName>
        <fullName evidence="15">Inosine-5-monophosphate dehydrogenase</fullName>
    </submittedName>
</protein>
<dbReference type="Pfam" id="PF00478">
    <property type="entry name" value="IMPDH"/>
    <property type="match status" value="1"/>
</dbReference>
<dbReference type="GO" id="GO:0046872">
    <property type="term" value="F:metal ion binding"/>
    <property type="evidence" value="ECO:0007669"/>
    <property type="project" value="UniProtKB-KW"/>
</dbReference>
<dbReference type="CDD" id="cd04601">
    <property type="entry name" value="CBS_pair_IMPDH"/>
    <property type="match status" value="1"/>
</dbReference>
<evidence type="ECO:0000256" key="4">
    <source>
        <dbReference type="ARBA" id="ARBA00022749"/>
    </source>
</evidence>
<sequence length="514" mass="56665">MAFIYDEPSRTFGEYLLVPNLTTKDCVPANVDLTAPVARFKADRSAGPPDPRLAPLTISVPITSAMMQSVSGADLAIALARCGGLSFVYGSQGIEEEAAMVRRVKNYKAGFVVSDSNLRPEATLGDVLALTDRTGHSTIAITEDGTPTGRFVGIITSRDYRLGKTPLSTPVREIMTPFKSIHCGKVGIDLQEANELIWRHKLNTLPVIDERQHLQYLVFRKDYESHQAHPLENVDHEKRLIVGAGINSRDYRDRVPALVEAGADVLCIDSSDGYSEWQRETIAFVKSQGKPIYIGAGNVVDREGFLYLVESGADFVKVGIGGGSICITREQKGIGRGQASAVIEVAKARDEYFQRTGVYVPICSDGGISQDYHITIALAMGADFVMMGRYFARFDEAPGRKVRVNNQFMKEYWGEGSNRARNWQRYDHGDSSKKKDQLEFEEGVDSYVPYAGKLKDNLDTTLAKVRSTMCNCGAISLRDLYMRARLTVASAVSIHEGGVHDVMLKDTRSSPREA</sequence>
<comment type="caution">
    <text evidence="15">The sequence shown here is derived from an EMBL/GenBank/DDBJ whole genome shotgun (WGS) entry which is preliminary data.</text>
</comment>
<evidence type="ECO:0000256" key="11">
    <source>
        <dbReference type="PIRSR" id="PIRSR000130-3"/>
    </source>
</evidence>
<comment type="similarity">
    <text evidence="2">Belongs to the IMPDH/GMPR family.</text>
</comment>
<evidence type="ECO:0000256" key="10">
    <source>
        <dbReference type="ARBA" id="ARBA00048028"/>
    </source>
</evidence>
<dbReference type="PANTHER" id="PTHR11911:SF111">
    <property type="entry name" value="INOSINE-5'-MONOPHOSPHATE DEHYDROGENASE"/>
    <property type="match status" value="1"/>
</dbReference>
<name>A0A150TU43_SORCE</name>
<keyword evidence="6 12" id="KW-0630">Potassium</keyword>
<dbReference type="Proteomes" id="UP000075502">
    <property type="component" value="Unassembled WGS sequence"/>
</dbReference>